<feature type="region of interest" description="Disordered" evidence="3">
    <location>
        <begin position="924"/>
        <end position="991"/>
    </location>
</feature>
<dbReference type="GO" id="GO:0016567">
    <property type="term" value="P:protein ubiquitination"/>
    <property type="evidence" value="ECO:0007669"/>
    <property type="project" value="InterPro"/>
</dbReference>
<evidence type="ECO:0000256" key="2">
    <source>
        <dbReference type="ARBA" id="ARBA00010846"/>
    </source>
</evidence>
<dbReference type="PANTHER" id="PTHR26379">
    <property type="entry name" value="BTB/POZ AND MATH DOMAIN-CONTAINING PROTEIN 1"/>
    <property type="match status" value="1"/>
</dbReference>
<dbReference type="InterPro" id="IPR000210">
    <property type="entry name" value="BTB/POZ_dom"/>
</dbReference>
<dbReference type="CDD" id="cd00121">
    <property type="entry name" value="MATH"/>
    <property type="match status" value="4"/>
</dbReference>
<dbReference type="PROSITE" id="PS50144">
    <property type="entry name" value="MATH"/>
    <property type="match status" value="4"/>
</dbReference>
<dbReference type="InterPro" id="IPR056423">
    <property type="entry name" value="BACK_BPM_SPOP"/>
</dbReference>
<dbReference type="PROSITE" id="PS50097">
    <property type="entry name" value="BTB"/>
    <property type="match status" value="6"/>
</dbReference>
<dbReference type="Gene3D" id="1.25.40.420">
    <property type="match status" value="2"/>
</dbReference>
<evidence type="ECO:0000313" key="6">
    <source>
        <dbReference type="EnsemblPlants" id="OGLUM08G22220.1"/>
    </source>
</evidence>
<reference evidence="6" key="1">
    <citation type="submission" date="2015-04" db="UniProtKB">
        <authorList>
            <consortium name="EnsemblPlants"/>
        </authorList>
    </citation>
    <scope>IDENTIFICATION</scope>
</reference>
<feature type="domain" description="MATH" evidence="5">
    <location>
        <begin position="1012"/>
        <end position="1140"/>
    </location>
</feature>
<dbReference type="Pfam" id="PF00651">
    <property type="entry name" value="BTB"/>
    <property type="match status" value="6"/>
</dbReference>
<dbReference type="STRING" id="40148.A0A0E0AXU5"/>
<dbReference type="CDD" id="cd18280">
    <property type="entry name" value="BTB_POZ_BPM_plant"/>
    <property type="match status" value="2"/>
</dbReference>
<dbReference type="Pfam" id="PF24570">
    <property type="entry name" value="BACK_BPM_SPOP"/>
    <property type="match status" value="6"/>
</dbReference>
<reference evidence="6" key="2">
    <citation type="submission" date="2018-05" db="EMBL/GenBank/DDBJ databases">
        <title>OgluRS3 (Oryza glumaepatula Reference Sequence Version 3).</title>
        <authorList>
            <person name="Zhang J."/>
            <person name="Kudrna D."/>
            <person name="Lee S."/>
            <person name="Talag J."/>
            <person name="Welchert J."/>
            <person name="Wing R.A."/>
        </authorList>
    </citation>
    <scope>NUCLEOTIDE SEQUENCE [LARGE SCALE GENOMIC DNA]</scope>
</reference>
<dbReference type="HOGENOM" id="CLU_239801_0_0_1"/>
<dbReference type="SUPFAM" id="SSF49599">
    <property type="entry name" value="TRAF domain-like"/>
    <property type="match status" value="4"/>
</dbReference>
<feature type="domain" description="MATH" evidence="5">
    <location>
        <begin position="367"/>
        <end position="488"/>
    </location>
</feature>
<dbReference type="Pfam" id="PF22486">
    <property type="entry name" value="MATH_2"/>
    <property type="match status" value="4"/>
</dbReference>
<evidence type="ECO:0000313" key="7">
    <source>
        <dbReference type="Proteomes" id="UP000026961"/>
    </source>
</evidence>
<evidence type="ECO:0000259" key="4">
    <source>
        <dbReference type="PROSITE" id="PS50097"/>
    </source>
</evidence>
<comment type="similarity">
    <text evidence="2">Belongs to the Tdpoz family.</text>
</comment>
<keyword evidence="7" id="KW-1185">Reference proteome</keyword>
<feature type="domain" description="BTB" evidence="4">
    <location>
        <begin position="540"/>
        <end position="613"/>
    </location>
</feature>
<dbReference type="InterPro" id="IPR011333">
    <property type="entry name" value="SKP1/BTB/POZ_sf"/>
</dbReference>
<accession>A0A0E0AXU5</accession>
<evidence type="ECO:0000259" key="5">
    <source>
        <dbReference type="PROSITE" id="PS50144"/>
    </source>
</evidence>
<feature type="compositionally biased region" description="Basic and acidic residues" evidence="3">
    <location>
        <begin position="759"/>
        <end position="777"/>
    </location>
</feature>
<feature type="domain" description="BTB" evidence="4">
    <location>
        <begin position="185"/>
        <end position="252"/>
    </location>
</feature>
<feature type="domain" description="BTB" evidence="4">
    <location>
        <begin position="1870"/>
        <end position="1937"/>
    </location>
</feature>
<dbReference type="EnsemblPlants" id="OGLUM08G22220.1">
    <property type="protein sequence ID" value="OGLUM08G22220.1"/>
    <property type="gene ID" value="OGLUM08G22220"/>
</dbReference>
<organism evidence="6">
    <name type="scientific">Oryza glumipatula</name>
    <dbReference type="NCBI Taxonomy" id="40148"/>
    <lineage>
        <taxon>Eukaryota</taxon>
        <taxon>Viridiplantae</taxon>
        <taxon>Streptophyta</taxon>
        <taxon>Embryophyta</taxon>
        <taxon>Tracheophyta</taxon>
        <taxon>Spermatophyta</taxon>
        <taxon>Magnoliopsida</taxon>
        <taxon>Liliopsida</taxon>
        <taxon>Poales</taxon>
        <taxon>Poaceae</taxon>
        <taxon>BOP clade</taxon>
        <taxon>Oryzoideae</taxon>
        <taxon>Oryzeae</taxon>
        <taxon>Oryzinae</taxon>
        <taxon>Oryza</taxon>
    </lineage>
</organism>
<feature type="compositionally biased region" description="Basic and acidic residues" evidence="3">
    <location>
        <begin position="793"/>
        <end position="802"/>
    </location>
</feature>
<feature type="domain" description="BTB" evidence="4">
    <location>
        <begin position="1561"/>
        <end position="1628"/>
    </location>
</feature>
<dbReference type="SUPFAM" id="SSF54695">
    <property type="entry name" value="POZ domain"/>
    <property type="match status" value="6"/>
</dbReference>
<dbReference type="SMART" id="SM00225">
    <property type="entry name" value="BTB"/>
    <property type="match status" value="6"/>
</dbReference>
<evidence type="ECO:0000256" key="1">
    <source>
        <dbReference type="ARBA" id="ARBA00004906"/>
    </source>
</evidence>
<dbReference type="PANTHER" id="PTHR26379:SF238">
    <property type="entry name" value="OS08G0523100 PROTEIN"/>
    <property type="match status" value="1"/>
</dbReference>
<feature type="domain" description="BTB" evidence="4">
    <location>
        <begin position="1333"/>
        <end position="1400"/>
    </location>
</feature>
<dbReference type="InterPro" id="IPR008974">
    <property type="entry name" value="TRAF-like"/>
</dbReference>
<comment type="pathway">
    <text evidence="1">Protein modification; protein ubiquitination.</text>
</comment>
<name>A0A0E0AXU5_9ORYZ</name>
<dbReference type="SMART" id="SM00061">
    <property type="entry name" value="MATH"/>
    <property type="match status" value="4"/>
</dbReference>
<dbReference type="Gene3D" id="3.30.710.10">
    <property type="entry name" value="Potassium Channel Kv1.1, Chain A"/>
    <property type="match status" value="6"/>
</dbReference>
<dbReference type="eggNOG" id="KOG1987">
    <property type="taxonomic scope" value="Eukaryota"/>
</dbReference>
<protein>
    <recommendedName>
        <fullName evidence="8">BTB domain-containing protein</fullName>
    </recommendedName>
</protein>
<feature type="domain" description="MATH" evidence="5">
    <location>
        <begin position="9"/>
        <end position="132"/>
    </location>
</feature>
<dbReference type="InterPro" id="IPR002083">
    <property type="entry name" value="MATH/TRAF_dom"/>
</dbReference>
<feature type="domain" description="MATH" evidence="5">
    <location>
        <begin position="1710"/>
        <end position="1839"/>
    </location>
</feature>
<dbReference type="Gene3D" id="2.60.210.10">
    <property type="entry name" value="Apoptosis, Tumor Necrosis Factor Receptor Associated Protein 2, Chain A"/>
    <property type="match status" value="4"/>
</dbReference>
<evidence type="ECO:0008006" key="8">
    <source>
        <dbReference type="Google" id="ProtNLM"/>
    </source>
</evidence>
<dbReference type="Proteomes" id="UP000026961">
    <property type="component" value="Chromosome 8"/>
</dbReference>
<feature type="domain" description="BTB" evidence="4">
    <location>
        <begin position="1169"/>
        <end position="1236"/>
    </location>
</feature>
<sequence>MAPASGFLELKLDYSATNAYAVGDMLTSDVFSAGGFTWSVDYYTRGYEKEGNNGDYLSLFLKLVTKSNNIKAIFDVFLMEKSGQPSSSVAKRCVQVYPPKGYTAWGWPFFVKRSDLESSHMVDGKVRIMCVVIVLRDDDDNNNGVPVPPPPPPDDVTGHLGRLSVPPPDIGVHLGRLLDGGDGTTDVSFVVDGERFAAHRAVLAARSPVFRAELFGGMSESTSSCITLKDIDAATFRALLRFIYTDDLPAADAGKLNHQGSSMGAFFQHLLGMADRYALDRFKLMCGQRLLHRMTSDSVAEILACAETYDCPELKNKCIDFFAVEENFRRAVFTDGFALLVQKFPLIAAELRKRIVKPMAPASGFVELKLDYSATNASAIGDPINSDLFTAGGLTWRVNCYPRGDKADNNGDYISLYLELVSKSKNIKAIFDAFMVDEHGNPSDGSNRLVQVYPLAGYPAWGWPRFVKRSNLSSVFVVDGKVRIMCVVVVRRDDDGDGDGNRVPPSPGVTGGHLDGGLLPLPPPNIGVHLGGLLDSEDGADVTFVVGGGGERFAAHRAVLAARSPVFRAELFGCKSESTSSSSSSYITLQGIEPAIFRALLRFIYTDELPADAGKLHQGSSSSTNVFFKHLLAMADRYALDRLKIMCGQRLLDNMTPDSVAAILVCAEMYNCLELKNKRIDFFAVEENFRKAVFTDGRTERKKGGGCLLAGRRARRGNHRAGKLASMRGEREEAGRPMNGTGRLARGRGGRRVGWGGRRACEEREKAGKRAEGDSHRAGRPMNGTGRSACARGEGEGGEKGGGRQPSLHGGGGGGEALSPSILVASTPRVFARDAAGSLHPDNSDAAGVHPTASTTPLGSFVLMLVPKSFESDHARVRGQQQPNVCQGLMAGNTATGDCQTGDGDRRVRLREAWAFRRWRLEDRGGPGVPAASRPLGQAPSTRRAGEDTRRGRAERKKGGGCLLTGRRAGSGSHRAGKLASVRGEGGGGEADELAWRGRRRGGPQPVDLPTLFKLDYAAANKNCAIGDIVRSDVFPAGGHAWRIRCYPSGYSKEDNGEYLSLFLELVRESTSNNVRAIFDAFLVEKDDEPSSTHADRGVHVHPTNGYTAWGWPQFVKRSDLESSSSSYVVDGKVRIMCVVIVIRDNTVPVPPSDIGAHLGGLLDRGEGTDVSFLVDGETFPAHRAVLAARSPVFRAELLGSMAESKMSSITLHDIEPLTFRALLRFIYTDKLPADDGGDQLKMAAMATDELFQKLLAAADRYDLSRLKLMCAQKLWEAVSVDTVATTLIHAEMHGCPELKSSCLDFFVQDKNFKETVLTEGYIQQCPPNARLHGVSFVVGGETFPAHRAVLAARSPVFRAELLGPMAEAKMSRITIHDVEPVTFRAMLWFIYTDELEEKDSMATDFLQNLVAVADRYDLSRLTLMCAQKLWEKVSVENVATMLIYAEMHGCPELRTSCLDFFVQEENFKVAVLNEGYAQLVQHFPSENYCYSKLEEFDHSVLITLISVYNQDYGSWILFESIDRYISDSIPLAIAFWFAAPYAGMPDSGSLELILDYEATNHCAILVDGETFPAHRAVLAARSPVFRAELLGSMAEEKMSCITLHDIEPVTFRALLRFVYTDELPADDGGELNTTAMATDQLFQKLLAAADRYDLSRLKLMCAQKLREAVSVDTVAATLVHAEMHGCPELKSSCLDFFVQDKNFKEAVLTEGYVQLVQPTNDGRAIGDVVRSGVFSAGGHSWRIRCYPRGTKELEAESNGKYISIFLELVSKSKNIKAIFDVFLMGKSGQPSSSVAMRCVQVYPPKSYTAWGWPQFAKLSYLKSSSHMVDGKVRIMCVVIVLRDNNAAMSVPPSDIAAHLGSLLDRGDGTDVSFLVDGETFPAHRAVLAARSPVFRAELLGPMAEATMSCVAVHDIEPATFRALLRFIYTDELSEDGIEIESSSSTTTMMVMTSELLQKLLAAADRYDLGRLKLMCAKKLWEMVSVDNVAMTLFYAEMHSCPELKTRCLDFFVADKNFKKAVLTAGYVQLVQHFPSVIDEIRQLVES</sequence>
<dbReference type="Gramene" id="OGLUM08G22220.1">
    <property type="protein sequence ID" value="OGLUM08G22220.1"/>
    <property type="gene ID" value="OGLUM08G22220"/>
</dbReference>
<dbReference type="InterPro" id="IPR045005">
    <property type="entry name" value="BPM1-6"/>
</dbReference>
<feature type="region of interest" description="Disordered" evidence="3">
    <location>
        <begin position="717"/>
        <end position="820"/>
    </location>
</feature>
<proteinExistence type="inferred from homology"/>
<evidence type="ECO:0000256" key="3">
    <source>
        <dbReference type="SAM" id="MobiDB-lite"/>
    </source>
</evidence>